<gene>
    <name evidence="2" type="ORF">CKF58_00790</name>
</gene>
<evidence type="ECO:0000313" key="3">
    <source>
        <dbReference type="Proteomes" id="UP000265916"/>
    </source>
</evidence>
<dbReference type="InterPro" id="IPR001387">
    <property type="entry name" value="Cro/C1-type_HTH"/>
</dbReference>
<dbReference type="Pfam" id="PF07022">
    <property type="entry name" value="Phage_CI_repr"/>
    <property type="match status" value="1"/>
</dbReference>
<dbReference type="CDD" id="cd00093">
    <property type="entry name" value="HTH_XRE"/>
    <property type="match status" value="1"/>
</dbReference>
<dbReference type="Proteomes" id="UP000265916">
    <property type="component" value="Unassembled WGS sequence"/>
</dbReference>
<dbReference type="RefSeq" id="WP_119530087.1">
    <property type="nucleotide sequence ID" value="NZ_JBHSSP010000025.1"/>
</dbReference>
<feature type="domain" description="HTH cro/C1-type" evidence="1">
    <location>
        <begin position="7"/>
        <end position="60"/>
    </location>
</feature>
<dbReference type="GO" id="GO:0003677">
    <property type="term" value="F:DNA binding"/>
    <property type="evidence" value="ECO:0007669"/>
    <property type="project" value="InterPro"/>
</dbReference>
<dbReference type="InterPro" id="IPR010982">
    <property type="entry name" value="Lambda_DNA-bd_dom_sf"/>
</dbReference>
<dbReference type="GO" id="GO:0045892">
    <property type="term" value="P:negative regulation of DNA-templated transcription"/>
    <property type="evidence" value="ECO:0007669"/>
    <property type="project" value="InterPro"/>
</dbReference>
<organism evidence="2 3">
    <name type="scientific">Psittacicella hinzii</name>
    <dbReference type="NCBI Taxonomy" id="2028575"/>
    <lineage>
        <taxon>Bacteria</taxon>
        <taxon>Pseudomonadati</taxon>
        <taxon>Pseudomonadota</taxon>
        <taxon>Gammaproteobacteria</taxon>
        <taxon>Pasteurellales</taxon>
        <taxon>Psittacicellaceae</taxon>
        <taxon>Psittacicella</taxon>
    </lineage>
</organism>
<protein>
    <submittedName>
        <fullName evidence="2">Transcriptional regulator</fullName>
    </submittedName>
</protein>
<keyword evidence="3" id="KW-1185">Reference proteome</keyword>
<dbReference type="EMBL" id="NRJG01000014">
    <property type="protein sequence ID" value="RIY40306.1"/>
    <property type="molecule type" value="Genomic_DNA"/>
</dbReference>
<proteinExistence type="predicted"/>
<dbReference type="SMART" id="SM00530">
    <property type="entry name" value="HTH_XRE"/>
    <property type="match status" value="1"/>
</dbReference>
<dbReference type="Gene3D" id="1.10.260.40">
    <property type="entry name" value="lambda repressor-like DNA-binding domains"/>
    <property type="match status" value="1"/>
</dbReference>
<dbReference type="SUPFAM" id="SSF47413">
    <property type="entry name" value="lambda repressor-like DNA-binding domains"/>
    <property type="match status" value="1"/>
</dbReference>
<dbReference type="InterPro" id="IPR010744">
    <property type="entry name" value="Phage_CI_N"/>
</dbReference>
<dbReference type="OrthoDB" id="6105062at2"/>
<name>A0A3A1YS37_9GAMM</name>
<comment type="caution">
    <text evidence="2">The sequence shown here is derived from an EMBL/GenBank/DDBJ whole genome shotgun (WGS) entry which is preliminary data.</text>
</comment>
<sequence>MCIAQRLKFICEQQKWKIKEFAELVGIPYRTMQSYLSGDREPNAEGMTAIAKVGINLNWLVTGQGEIFISDQLAVKTLTKAEYELLDNFNKCNKIGKKAIEVHATAIAQTTKFSQK</sequence>
<dbReference type="AlphaFoldDB" id="A0A3A1YS37"/>
<evidence type="ECO:0000259" key="1">
    <source>
        <dbReference type="PROSITE" id="PS50943"/>
    </source>
</evidence>
<evidence type="ECO:0000313" key="2">
    <source>
        <dbReference type="EMBL" id="RIY40306.1"/>
    </source>
</evidence>
<accession>A0A3A1YS37</accession>
<dbReference type="PROSITE" id="PS50943">
    <property type="entry name" value="HTH_CROC1"/>
    <property type="match status" value="1"/>
</dbReference>
<reference evidence="2 3" key="1">
    <citation type="submission" date="2017-08" db="EMBL/GenBank/DDBJ databases">
        <title>Reclassification of Bisgaard taxon 37 and 44.</title>
        <authorList>
            <person name="Christensen H."/>
        </authorList>
    </citation>
    <scope>NUCLEOTIDE SEQUENCE [LARGE SCALE GENOMIC DNA]</scope>
    <source>
        <strain evidence="2 3">111</strain>
    </source>
</reference>